<gene>
    <name evidence="1" type="ORF">FD28_GL001571</name>
</gene>
<dbReference type="PATRIC" id="fig|1423753.3.peg.1634"/>
<dbReference type="RefSeq" id="WP_057735377.1">
    <property type="nucleotide sequence ID" value="NZ_AZFS01000066.1"/>
</dbReference>
<reference evidence="1 2" key="1">
    <citation type="journal article" date="2015" name="Genome Announc.">
        <title>Expanding the biotechnology potential of lactobacilli through comparative genomics of 213 strains and associated genera.</title>
        <authorList>
            <person name="Sun Z."/>
            <person name="Harris H.M."/>
            <person name="McCann A."/>
            <person name="Guo C."/>
            <person name="Argimon S."/>
            <person name="Zhang W."/>
            <person name="Yang X."/>
            <person name="Jeffery I.B."/>
            <person name="Cooney J.C."/>
            <person name="Kagawa T.F."/>
            <person name="Liu W."/>
            <person name="Song Y."/>
            <person name="Salvetti E."/>
            <person name="Wrobel A."/>
            <person name="Rasinkangas P."/>
            <person name="Parkhill J."/>
            <person name="Rea M.C."/>
            <person name="O'Sullivan O."/>
            <person name="Ritari J."/>
            <person name="Douillard F.P."/>
            <person name="Paul Ross R."/>
            <person name="Yang R."/>
            <person name="Briner A.E."/>
            <person name="Felis G.E."/>
            <person name="de Vos W.M."/>
            <person name="Barrangou R."/>
            <person name="Klaenhammer T.R."/>
            <person name="Caufield P.W."/>
            <person name="Cui Y."/>
            <person name="Zhang H."/>
            <person name="O'Toole P.W."/>
        </authorList>
    </citation>
    <scope>NUCLEOTIDE SEQUENCE [LARGE SCALE GENOMIC DNA]</scope>
    <source>
        <strain evidence="1 2">DSM 16381</strain>
    </source>
</reference>
<evidence type="ECO:0000313" key="1">
    <source>
        <dbReference type="EMBL" id="KRL93123.1"/>
    </source>
</evidence>
<dbReference type="Proteomes" id="UP000051580">
    <property type="component" value="Unassembled WGS sequence"/>
</dbReference>
<keyword evidence="2" id="KW-1185">Reference proteome</keyword>
<organism evidence="1 2">
    <name type="scientific">Levilactobacillus hammesii DSM 16381</name>
    <dbReference type="NCBI Taxonomy" id="1423753"/>
    <lineage>
        <taxon>Bacteria</taxon>
        <taxon>Bacillati</taxon>
        <taxon>Bacillota</taxon>
        <taxon>Bacilli</taxon>
        <taxon>Lactobacillales</taxon>
        <taxon>Lactobacillaceae</taxon>
        <taxon>Levilactobacillus</taxon>
    </lineage>
</organism>
<accession>A0A0R1UP02</accession>
<proteinExistence type="predicted"/>
<evidence type="ECO:0000313" key="2">
    <source>
        <dbReference type="Proteomes" id="UP000051580"/>
    </source>
</evidence>
<dbReference type="AlphaFoldDB" id="A0A0R1UP02"/>
<comment type="caution">
    <text evidence="1">The sequence shown here is derived from an EMBL/GenBank/DDBJ whole genome shotgun (WGS) entry which is preliminary data.</text>
</comment>
<dbReference type="STRING" id="1423753.FD28_GL001571"/>
<protein>
    <submittedName>
        <fullName evidence="1">Uncharacterized protein</fullName>
    </submittedName>
</protein>
<sequence>MSKELILWGWFFFFDLMTMVGQNADGLVNNRRNWGLWQPEVVFNGSTWLLSSGARNGVYKPSISGKLISGRAGG</sequence>
<dbReference type="EMBL" id="AZFS01000066">
    <property type="protein sequence ID" value="KRL93123.1"/>
    <property type="molecule type" value="Genomic_DNA"/>
</dbReference>
<name>A0A0R1UP02_9LACO</name>